<comment type="caution">
    <text evidence="1">The sequence shown here is derived from an EMBL/GenBank/DDBJ whole genome shotgun (WGS) entry which is preliminary data.</text>
</comment>
<gene>
    <name evidence="2" type="ORF">LEA_12954</name>
    <name evidence="1" type="ORF">OBE_12920</name>
</gene>
<dbReference type="EMBL" id="AJWY01008779">
    <property type="protein sequence ID" value="EKC60258.1"/>
    <property type="molecule type" value="Genomic_DNA"/>
</dbReference>
<sequence>MDFKEIMAIADNMDVEATAEKILAEMEKAKEDECLNFYDWGLRNDDREFCVGDSIPNSYNWYDGEMSDEELDGVCATQIVIENSREKQLKNIARALRINKAYYNEHLYLMRCEGDNSHVGEDEQEIIMCDAEVVAVIR</sequence>
<name>K1S5P5_9ZZZZ</name>
<proteinExistence type="predicted"/>
<protein>
    <submittedName>
        <fullName evidence="1">Uncharacterized protein</fullName>
    </submittedName>
</protein>
<dbReference type="EMBL" id="AJWZ01008918">
    <property type="protein sequence ID" value="EKC52783.1"/>
    <property type="molecule type" value="Genomic_DNA"/>
</dbReference>
<evidence type="ECO:0000313" key="1">
    <source>
        <dbReference type="EMBL" id="EKC52783.1"/>
    </source>
</evidence>
<organism evidence="1">
    <name type="scientific">human gut metagenome</name>
    <dbReference type="NCBI Taxonomy" id="408170"/>
    <lineage>
        <taxon>unclassified sequences</taxon>
        <taxon>metagenomes</taxon>
        <taxon>organismal metagenomes</taxon>
    </lineage>
</organism>
<accession>K1S5P5</accession>
<evidence type="ECO:0000313" key="2">
    <source>
        <dbReference type="EMBL" id="EKC60258.1"/>
    </source>
</evidence>
<dbReference type="AlphaFoldDB" id="K1S5P5"/>
<reference evidence="1" key="1">
    <citation type="journal article" date="2013" name="Environ. Microbiol.">
        <title>Microbiota from the distal guts of lean and obese adolescents exhibit partial functional redundancy besides clear differences in community structure.</title>
        <authorList>
            <person name="Ferrer M."/>
            <person name="Ruiz A."/>
            <person name="Lanza F."/>
            <person name="Haange S.B."/>
            <person name="Oberbach A."/>
            <person name="Till H."/>
            <person name="Bargiela R."/>
            <person name="Campoy C."/>
            <person name="Segura M.T."/>
            <person name="Richter M."/>
            <person name="von Bergen M."/>
            <person name="Seifert J."/>
            <person name="Suarez A."/>
        </authorList>
    </citation>
    <scope>NUCLEOTIDE SEQUENCE</scope>
</reference>